<evidence type="ECO:0000256" key="1">
    <source>
        <dbReference type="SAM" id="SignalP"/>
    </source>
</evidence>
<feature type="chain" id="PRO_5002109924" evidence="1">
    <location>
        <begin position="22"/>
        <end position="64"/>
    </location>
</feature>
<dbReference type="AlphaFoldDB" id="A0A0B6WVN1"/>
<dbReference type="PROSITE" id="PS51257">
    <property type="entry name" value="PROKAR_LIPOPROTEIN"/>
    <property type="match status" value="1"/>
</dbReference>
<reference evidence="2 3" key="1">
    <citation type="submission" date="2013-12" db="EMBL/GenBank/DDBJ databases">
        <authorList>
            <person name="Stott M."/>
        </authorList>
    </citation>
    <scope>NUCLEOTIDE SEQUENCE [LARGE SCALE GENOMIC DNA]</scope>
    <source>
        <strain evidence="2 3">K22</strain>
    </source>
</reference>
<dbReference type="EMBL" id="CBXV010000001">
    <property type="protein sequence ID" value="CDM64180.1"/>
    <property type="molecule type" value="Genomic_DNA"/>
</dbReference>
<organism evidence="2 3">
    <name type="scientific">Pyrinomonas methylaliphatogenes</name>
    <dbReference type="NCBI Taxonomy" id="454194"/>
    <lineage>
        <taxon>Bacteria</taxon>
        <taxon>Pseudomonadati</taxon>
        <taxon>Acidobacteriota</taxon>
        <taxon>Blastocatellia</taxon>
        <taxon>Blastocatellales</taxon>
        <taxon>Pyrinomonadaceae</taxon>
        <taxon>Pyrinomonas</taxon>
    </lineage>
</organism>
<proteinExistence type="predicted"/>
<protein>
    <submittedName>
        <fullName evidence="2">Uncharacterized protein</fullName>
    </submittedName>
</protein>
<evidence type="ECO:0000313" key="2">
    <source>
        <dbReference type="EMBL" id="CDM64180.1"/>
    </source>
</evidence>
<dbReference type="STRING" id="454194.PYK22_00172"/>
<dbReference type="Proteomes" id="UP000031518">
    <property type="component" value="Unassembled WGS sequence"/>
</dbReference>
<keyword evidence="1" id="KW-0732">Signal</keyword>
<evidence type="ECO:0000313" key="3">
    <source>
        <dbReference type="Proteomes" id="UP000031518"/>
    </source>
</evidence>
<sequence precursor="true">MLKLLTSLLLGIVLAAATVFACPDMIRVSDGQSVQVCTLSAQYYINGVEFCEYTCSAPIVVQAQ</sequence>
<reference evidence="2 3" key="2">
    <citation type="submission" date="2015-01" db="EMBL/GenBank/DDBJ databases">
        <title>Complete genome sequence of Pyrinomonas methylaliphatogenes type strain K22T.</title>
        <authorList>
            <person name="Lee K.C.Y."/>
            <person name="Power J.F."/>
            <person name="Dunfield P.F."/>
            <person name="Morgan X.C."/>
            <person name="Huttenhower C."/>
            <person name="Stott M.B."/>
        </authorList>
    </citation>
    <scope>NUCLEOTIDE SEQUENCE [LARGE SCALE GENOMIC DNA]</scope>
    <source>
        <strain evidence="2 3">K22</strain>
    </source>
</reference>
<feature type="signal peptide" evidence="1">
    <location>
        <begin position="1"/>
        <end position="21"/>
    </location>
</feature>
<name>A0A0B6WVN1_9BACT</name>
<gene>
    <name evidence="2" type="ORF">PYK22_00172</name>
</gene>
<keyword evidence="3" id="KW-1185">Reference proteome</keyword>
<accession>A0A0B6WVN1</accession>